<comment type="function">
    <text evidence="11">Component of the sulfite reductase complex that catalyzes the 6-electron reduction of sulfite to sulfide. This is one of several activities required for the biosynthesis of L-cysteine from sulfate. The flavoprotein component catalyzes the electron flow from NADPH -&gt; FAD -&gt; FMN to the hemoprotein component.</text>
</comment>
<evidence type="ECO:0000256" key="11">
    <source>
        <dbReference type="PIRNR" id="PIRNR000207"/>
    </source>
</evidence>
<evidence type="ECO:0000313" key="17">
    <source>
        <dbReference type="Proteomes" id="UP000050580"/>
    </source>
</evidence>
<comment type="cofactor">
    <cofactor evidence="11 12">
        <name>FMN</name>
        <dbReference type="ChEBI" id="CHEBI:58210"/>
    </cofactor>
    <text evidence="11 12">Binds 1 FMN per subunit.</text>
</comment>
<dbReference type="InterPro" id="IPR008254">
    <property type="entry name" value="Flavodoxin/NO_synth"/>
</dbReference>
<dbReference type="GO" id="GO:0010181">
    <property type="term" value="F:FMN binding"/>
    <property type="evidence" value="ECO:0007669"/>
    <property type="project" value="InterPro"/>
</dbReference>
<comment type="caution">
    <text evidence="16">The sequence shown here is derived from an EMBL/GenBank/DDBJ whole genome shotgun (WGS) entry which is preliminary data.</text>
</comment>
<dbReference type="GO" id="GO:0004783">
    <property type="term" value="F:sulfite reductase (NADPH) activity"/>
    <property type="evidence" value="ECO:0007669"/>
    <property type="project" value="UniProtKB-EC"/>
</dbReference>
<feature type="binding site" evidence="12">
    <location>
        <position position="590"/>
    </location>
    <ligand>
        <name>FAD</name>
        <dbReference type="ChEBI" id="CHEBI:57692"/>
    </ligand>
</feature>
<evidence type="ECO:0000256" key="5">
    <source>
        <dbReference type="ARBA" id="ARBA00022827"/>
    </source>
</evidence>
<dbReference type="STRING" id="1610491.AAV94_02240"/>
<dbReference type="InterPro" id="IPR017938">
    <property type="entry name" value="Riboflavin_synthase-like_b-brl"/>
</dbReference>
<evidence type="ECO:0000256" key="12">
    <source>
        <dbReference type="PIRSR" id="PIRSR000207-1"/>
    </source>
</evidence>
<dbReference type="GO" id="GO:0070814">
    <property type="term" value="P:hydrogen sulfide biosynthetic process"/>
    <property type="evidence" value="ECO:0007669"/>
    <property type="project" value="UniProtKB-UniPathway"/>
</dbReference>
<evidence type="ECO:0000256" key="6">
    <source>
        <dbReference type="ARBA" id="ARBA00022857"/>
    </source>
</evidence>
<dbReference type="Pfam" id="PF00667">
    <property type="entry name" value="FAD_binding_1"/>
    <property type="match status" value="1"/>
</dbReference>
<evidence type="ECO:0000313" key="16">
    <source>
        <dbReference type="EMBL" id="KKW68964.1"/>
    </source>
</evidence>
<feature type="binding site" evidence="12">
    <location>
        <position position="401"/>
    </location>
    <ligand>
        <name>FAD</name>
        <dbReference type="ChEBI" id="CHEBI:57692"/>
    </ligand>
</feature>
<dbReference type="Pfam" id="PF00175">
    <property type="entry name" value="NAD_binding_1"/>
    <property type="match status" value="1"/>
</dbReference>
<evidence type="ECO:0000259" key="14">
    <source>
        <dbReference type="PROSITE" id="PS50902"/>
    </source>
</evidence>
<dbReference type="PROSITE" id="PS51384">
    <property type="entry name" value="FAD_FR"/>
    <property type="match status" value="1"/>
</dbReference>
<feature type="compositionally biased region" description="Low complexity" evidence="13">
    <location>
        <begin position="205"/>
        <end position="220"/>
    </location>
</feature>
<feature type="binding site" evidence="12">
    <location>
        <begin position="377"/>
        <end position="380"/>
    </location>
    <ligand>
        <name>FAD</name>
        <dbReference type="ChEBI" id="CHEBI:57692"/>
    </ligand>
</feature>
<dbReference type="CDD" id="cd06199">
    <property type="entry name" value="SiR"/>
    <property type="match status" value="1"/>
</dbReference>
<dbReference type="InterPro" id="IPR001709">
    <property type="entry name" value="Flavoprot_Pyr_Nucl_cyt_Rdtase"/>
</dbReference>
<evidence type="ECO:0000256" key="4">
    <source>
        <dbReference type="ARBA" id="ARBA00022643"/>
    </source>
</evidence>
<dbReference type="Pfam" id="PF00258">
    <property type="entry name" value="Flavodoxin_1"/>
    <property type="match status" value="1"/>
</dbReference>
<dbReference type="SUPFAM" id="SSF63380">
    <property type="entry name" value="Riboflavin synthase domain-like"/>
    <property type="match status" value="1"/>
</dbReference>
<keyword evidence="7 11" id="KW-0249">Electron transport</keyword>
<feature type="binding site" evidence="12">
    <location>
        <begin position="510"/>
        <end position="511"/>
    </location>
    <ligand>
        <name>NADP(+)</name>
        <dbReference type="ChEBI" id="CHEBI:58349"/>
    </ligand>
</feature>
<evidence type="ECO:0000256" key="10">
    <source>
        <dbReference type="ARBA" id="ARBA00052219"/>
    </source>
</evidence>
<dbReference type="InterPro" id="IPR001094">
    <property type="entry name" value="Flavdoxin-like"/>
</dbReference>
<dbReference type="InterPro" id="IPR023173">
    <property type="entry name" value="NADPH_Cyt_P450_Rdtase_alpha"/>
</dbReference>
<proteinExistence type="predicted"/>
<dbReference type="Gene3D" id="2.40.30.10">
    <property type="entry name" value="Translation factors"/>
    <property type="match status" value="1"/>
</dbReference>
<dbReference type="FunFam" id="3.40.50.80:FF:000001">
    <property type="entry name" value="NADPH--cytochrome P450 reductase 1"/>
    <property type="match status" value="1"/>
</dbReference>
<dbReference type="NCBIfam" id="NF004859">
    <property type="entry name" value="PRK06214.1"/>
    <property type="match status" value="1"/>
</dbReference>
<keyword evidence="4 11" id="KW-0288">FMN</keyword>
<sequence>MKLPFIPEDAPFSGDQKSWLAGFLAGLHSRLLVLEGASQPGAAAANAPAAIKLHVLYGSQTGNAEALAQSAAAAARTKGMAPVVQALGEVDLEVFAAMRHVLIVTSTYGEGEMPDNAQLFWEALSASTAPRLEQMHFAVLALGDTSYDGFCQSGRVIDMRLEQLGAKRLAERVDCDVEYEEAANAWIASTIALFAQTAGSSGSADASLASAPPAKPAIPGTSRKNPYAAALTTNRRLSGAQSAKDIRHFEFDLEGSGLTYEAGDALGVIPVNDPELVNLLLARLNVAYDTPVPGHEQSLGDLLTTQFEISQPSRKLLDWIGQSTRNEELRHILQHDDRDTLDAWLWGKDILDLLLLDPAHPIGVQEFVAQLRPLQHRAYSISSSQKAHPNAVHLTVAAVRYQSGGRTRGGVCSTYLADRVGRGDKPAIFISPNKGFRTPKDGDAPLIMVGPGTGIAPFRAFLQERATTGAKGRNWLFFGDQHRAHDFIYEAELTEWHKSGHLTRLDLAFSRDQTEKIYVQNHIRAHGAELYAWLQEGGHFYVCGDATRMARDVDEALHQLVAEHGGMPQEKAADYVNQLRKDKRYLRDVY</sequence>
<dbReference type="AlphaFoldDB" id="A0A0U1Q2J0"/>
<comment type="pathway">
    <text evidence="11">Sulfur metabolism; hydrogen sulfide biosynthesis; hydrogen sulfide from sulfite (NADPH route): step 1/1.</text>
</comment>
<keyword evidence="17" id="KW-1185">Reference proteome</keyword>
<comment type="cofactor">
    <cofactor evidence="11 12">
        <name>FAD</name>
        <dbReference type="ChEBI" id="CHEBI:57692"/>
    </cofactor>
    <text evidence="11 12">Binds 1 FAD per subunit.</text>
</comment>
<evidence type="ECO:0000256" key="8">
    <source>
        <dbReference type="ARBA" id="ARBA00023002"/>
    </source>
</evidence>
<dbReference type="PIRSF" id="PIRSF000207">
    <property type="entry name" value="SiR-FP_CysJ"/>
    <property type="match status" value="1"/>
</dbReference>
<dbReference type="PANTHER" id="PTHR19384:SF128">
    <property type="entry name" value="NADPH OXIDOREDUCTASE A"/>
    <property type="match status" value="1"/>
</dbReference>
<dbReference type="Gene3D" id="3.40.50.360">
    <property type="match status" value="1"/>
</dbReference>
<dbReference type="InterPro" id="IPR039261">
    <property type="entry name" value="FNR_nucleotide-bd"/>
</dbReference>
<dbReference type="Gene3D" id="3.40.50.80">
    <property type="entry name" value="Nucleotide-binding domain of ferredoxin-NADP reductase (FNR) module"/>
    <property type="match status" value="1"/>
</dbReference>
<keyword evidence="2 11" id="KW-0028">Amino-acid biosynthesis</keyword>
<feature type="binding site" evidence="12">
    <location>
        <begin position="59"/>
        <end position="64"/>
    </location>
    <ligand>
        <name>FMN</name>
        <dbReference type="ChEBI" id="CHEBI:58210"/>
    </ligand>
</feature>
<dbReference type="GO" id="GO:0050660">
    <property type="term" value="F:flavin adenine dinucleotide binding"/>
    <property type="evidence" value="ECO:0007669"/>
    <property type="project" value="InterPro"/>
</dbReference>
<organism evidence="16 17">
    <name type="scientific">Lampropedia cohaerens</name>
    <dbReference type="NCBI Taxonomy" id="1610491"/>
    <lineage>
        <taxon>Bacteria</taxon>
        <taxon>Pseudomonadati</taxon>
        <taxon>Pseudomonadota</taxon>
        <taxon>Betaproteobacteria</taxon>
        <taxon>Burkholderiales</taxon>
        <taxon>Comamonadaceae</taxon>
        <taxon>Lampropedia</taxon>
    </lineage>
</organism>
<dbReference type="PRINTS" id="PR00371">
    <property type="entry name" value="FPNCR"/>
</dbReference>
<feature type="binding site" evidence="12">
    <location>
        <begin position="106"/>
        <end position="109"/>
    </location>
    <ligand>
        <name>FMN</name>
        <dbReference type="ChEBI" id="CHEBI:58210"/>
    </ligand>
</feature>
<dbReference type="SUPFAM" id="SSF52343">
    <property type="entry name" value="Ferredoxin reductase-like, C-terminal NADP-linked domain"/>
    <property type="match status" value="1"/>
</dbReference>
<feature type="domain" description="Flavodoxin-like" evidence="14">
    <location>
        <begin position="53"/>
        <end position="191"/>
    </location>
</feature>
<evidence type="ECO:0000256" key="2">
    <source>
        <dbReference type="ARBA" id="ARBA00022605"/>
    </source>
</evidence>
<keyword evidence="8 11" id="KW-0560">Oxidoreductase</keyword>
<dbReference type="Proteomes" id="UP000050580">
    <property type="component" value="Unassembled WGS sequence"/>
</dbReference>
<dbReference type="GO" id="GO:0019344">
    <property type="term" value="P:cysteine biosynthetic process"/>
    <property type="evidence" value="ECO:0007669"/>
    <property type="project" value="UniProtKB-KW"/>
</dbReference>
<dbReference type="OrthoDB" id="9816402at2"/>
<keyword evidence="9 11" id="KW-0198">Cysteine biosynthesis</keyword>
<keyword evidence="3 11" id="KW-0285">Flavoprotein</keyword>
<evidence type="ECO:0000259" key="15">
    <source>
        <dbReference type="PROSITE" id="PS51384"/>
    </source>
</evidence>
<evidence type="ECO:0000256" key="1">
    <source>
        <dbReference type="ARBA" id="ARBA00022448"/>
    </source>
</evidence>
<feature type="domain" description="FAD-binding FR-type" evidence="15">
    <location>
        <begin position="224"/>
        <end position="439"/>
    </location>
</feature>
<evidence type="ECO:0000256" key="13">
    <source>
        <dbReference type="SAM" id="MobiDB-lite"/>
    </source>
</evidence>
<comment type="catalytic activity">
    <reaction evidence="10 11">
        <text>hydrogen sulfide + 3 NADP(+) + 3 H2O = sulfite + 3 NADPH + 4 H(+)</text>
        <dbReference type="Rhea" id="RHEA:13801"/>
        <dbReference type="ChEBI" id="CHEBI:15377"/>
        <dbReference type="ChEBI" id="CHEBI:15378"/>
        <dbReference type="ChEBI" id="CHEBI:17359"/>
        <dbReference type="ChEBI" id="CHEBI:29919"/>
        <dbReference type="ChEBI" id="CHEBI:57783"/>
        <dbReference type="ChEBI" id="CHEBI:58349"/>
        <dbReference type="EC" id="1.8.1.2"/>
    </reaction>
</comment>
<dbReference type="InterPro" id="IPR003097">
    <property type="entry name" value="CysJ-like_FAD-binding"/>
</dbReference>
<dbReference type="UniPathway" id="UPA00140">
    <property type="reaction ID" value="UER00207"/>
</dbReference>
<feature type="binding site" evidence="12">
    <location>
        <begin position="142"/>
        <end position="151"/>
    </location>
    <ligand>
        <name>FMN</name>
        <dbReference type="ChEBI" id="CHEBI:58210"/>
    </ligand>
</feature>
<dbReference type="InterPro" id="IPR017927">
    <property type="entry name" value="FAD-bd_FR_type"/>
</dbReference>
<evidence type="ECO:0000256" key="3">
    <source>
        <dbReference type="ARBA" id="ARBA00022630"/>
    </source>
</evidence>
<keyword evidence="5 11" id="KW-0274">FAD</keyword>
<gene>
    <name evidence="16" type="ORF">AAV94_02240</name>
</gene>
<dbReference type="EMBL" id="LBNQ01000011">
    <property type="protein sequence ID" value="KKW68964.1"/>
    <property type="molecule type" value="Genomic_DNA"/>
</dbReference>
<name>A0A0U1Q2J0_9BURK</name>
<keyword evidence="1 11" id="KW-0813">Transport</keyword>
<dbReference type="PATRIC" id="fig|1610491.3.peg.467"/>
<dbReference type="Gene3D" id="1.20.990.10">
    <property type="entry name" value="NADPH-cytochrome p450 Reductase, Chain A, domain 3"/>
    <property type="match status" value="1"/>
</dbReference>
<dbReference type="PROSITE" id="PS50902">
    <property type="entry name" value="FLAVODOXIN_LIKE"/>
    <property type="match status" value="1"/>
</dbReference>
<dbReference type="PANTHER" id="PTHR19384">
    <property type="entry name" value="NITRIC OXIDE SYNTHASE-RELATED"/>
    <property type="match status" value="1"/>
</dbReference>
<dbReference type="GO" id="GO:0005829">
    <property type="term" value="C:cytosol"/>
    <property type="evidence" value="ECO:0007669"/>
    <property type="project" value="TreeGrafter"/>
</dbReference>
<dbReference type="InterPro" id="IPR010199">
    <property type="entry name" value="CysJ"/>
</dbReference>
<dbReference type="PRINTS" id="PR00369">
    <property type="entry name" value="FLAVODOXIN"/>
</dbReference>
<protein>
    <recommendedName>
        <fullName evidence="11">Sulfite reductase [NADPH] flavoprotein alpha-component</fullName>
        <shortName evidence="11">SiR-FP</shortName>
        <ecNumber evidence="11">1.8.1.2</ecNumber>
    </recommendedName>
</protein>
<comment type="subunit">
    <text evidence="11">Alpha(8)-beta(8). The alpha component is a flavoprotein, the beta component is a hemoprotein.</text>
</comment>
<evidence type="ECO:0000256" key="9">
    <source>
        <dbReference type="ARBA" id="ARBA00023192"/>
    </source>
</evidence>
<evidence type="ECO:0000256" key="7">
    <source>
        <dbReference type="ARBA" id="ARBA00022982"/>
    </source>
</evidence>
<feature type="binding site" evidence="12">
    <location>
        <begin position="410"/>
        <end position="413"/>
    </location>
    <ligand>
        <name>FAD</name>
        <dbReference type="ChEBI" id="CHEBI:57692"/>
    </ligand>
</feature>
<reference evidence="16 17" key="1">
    <citation type="submission" date="2015-05" db="EMBL/GenBank/DDBJ databases">
        <title>Draft genome sequence of Lampropedia sp. CT6, isolated from the microbial mat of a hot water spring, located at Manikaran, India.</title>
        <authorList>
            <person name="Tripathi C."/>
            <person name="Rani P."/>
            <person name="Mahato N.K."/>
            <person name="Lal R."/>
        </authorList>
    </citation>
    <scope>NUCLEOTIDE SEQUENCE [LARGE SCALE GENOMIC DNA]</scope>
    <source>
        <strain evidence="16 17">CT6</strain>
    </source>
</reference>
<feature type="region of interest" description="Disordered" evidence="13">
    <location>
        <begin position="205"/>
        <end position="225"/>
    </location>
</feature>
<accession>A0A0U1Q2J0</accession>
<keyword evidence="6 11" id="KW-0521">NADP</keyword>
<dbReference type="InterPro" id="IPR029039">
    <property type="entry name" value="Flavoprotein-like_sf"/>
</dbReference>
<feature type="binding site" evidence="12">
    <location>
        <position position="552"/>
    </location>
    <ligand>
        <name>NADP(+)</name>
        <dbReference type="ChEBI" id="CHEBI:58349"/>
    </ligand>
</feature>
<dbReference type="InterPro" id="IPR001433">
    <property type="entry name" value="OxRdtase_FAD/NAD-bd"/>
</dbReference>
<feature type="binding site" evidence="12">
    <location>
        <begin position="395"/>
        <end position="397"/>
    </location>
    <ligand>
        <name>FAD</name>
        <dbReference type="ChEBI" id="CHEBI:57692"/>
    </ligand>
</feature>
<dbReference type="EC" id="1.8.1.2" evidence="11"/>
<feature type="binding site" evidence="12">
    <location>
        <begin position="516"/>
        <end position="520"/>
    </location>
    <ligand>
        <name>NADP(+)</name>
        <dbReference type="ChEBI" id="CHEBI:58349"/>
    </ligand>
</feature>
<dbReference type="SUPFAM" id="SSF52218">
    <property type="entry name" value="Flavoproteins"/>
    <property type="match status" value="1"/>
</dbReference>
<dbReference type="RefSeq" id="WP_046740732.1">
    <property type="nucleotide sequence ID" value="NZ_LBNQ01000011.1"/>
</dbReference>